<dbReference type="EMBL" id="CP042476">
    <property type="protein sequence ID" value="QED39084.1"/>
    <property type="molecule type" value="Genomic_DNA"/>
</dbReference>
<keyword evidence="5" id="KW-1185">Reference proteome</keyword>
<evidence type="ECO:0000256" key="1">
    <source>
        <dbReference type="ARBA" id="ARBA00001933"/>
    </source>
</evidence>
<gene>
    <name evidence="4" type="ORF">FK178_07700</name>
</gene>
<dbReference type="GO" id="GO:0005829">
    <property type="term" value="C:cytosol"/>
    <property type="evidence" value="ECO:0007669"/>
    <property type="project" value="TreeGrafter"/>
</dbReference>
<dbReference type="InterPro" id="IPR043131">
    <property type="entry name" value="BCAT-like_N"/>
</dbReference>
<reference evidence="4 5" key="1">
    <citation type="submission" date="2019-08" db="EMBL/GenBank/DDBJ databases">
        <title>Antarcticibacterium arcticum sp. nov., a bacterium isolated from marine sediment of the Canadian Beaufort Sea.</title>
        <authorList>
            <person name="Lee Y.M."/>
            <person name="Baek K."/>
            <person name="Lee D.-H."/>
            <person name="Shin S.C."/>
            <person name="Jin Y.K."/>
            <person name="Park Y."/>
        </authorList>
    </citation>
    <scope>NUCLEOTIDE SEQUENCE [LARGE SCALE GENOMIC DNA]</scope>
    <source>
        <strain evidence="4 5">PAMC 28998</strain>
    </source>
</reference>
<proteinExistence type="inferred from homology"/>
<dbReference type="InterPro" id="IPR036038">
    <property type="entry name" value="Aminotransferase-like"/>
</dbReference>
<dbReference type="KEGG" id="anp:FK178_07700"/>
<dbReference type="Gene3D" id="3.20.10.10">
    <property type="entry name" value="D-amino Acid Aminotransferase, subunit A, domain 2"/>
    <property type="match status" value="1"/>
</dbReference>
<comment type="cofactor">
    <cofactor evidence="1">
        <name>pyridoxal 5'-phosphate</name>
        <dbReference type="ChEBI" id="CHEBI:597326"/>
    </cofactor>
</comment>
<dbReference type="GO" id="GO:0008483">
    <property type="term" value="F:transaminase activity"/>
    <property type="evidence" value="ECO:0007669"/>
    <property type="project" value="UniProtKB-KW"/>
</dbReference>
<evidence type="ECO:0000256" key="2">
    <source>
        <dbReference type="ARBA" id="ARBA00009320"/>
    </source>
</evidence>
<dbReference type="InterPro" id="IPR001544">
    <property type="entry name" value="Aminotrans_IV"/>
</dbReference>
<evidence type="ECO:0000313" key="4">
    <source>
        <dbReference type="EMBL" id="QED39084.1"/>
    </source>
</evidence>
<dbReference type="PANTHER" id="PTHR42743">
    <property type="entry name" value="AMINO-ACID AMINOTRANSFERASE"/>
    <property type="match status" value="1"/>
</dbReference>
<dbReference type="InterPro" id="IPR043132">
    <property type="entry name" value="BCAT-like_C"/>
</dbReference>
<accession>A0A5B8YMX0</accession>
<name>A0A5B8YMX0_9FLAO</name>
<keyword evidence="4" id="KW-0032">Aminotransferase</keyword>
<dbReference type="AlphaFoldDB" id="A0A5B8YMX0"/>
<dbReference type="FunFam" id="3.20.10.10:FF:000002">
    <property type="entry name" value="D-alanine aminotransferase"/>
    <property type="match status" value="1"/>
</dbReference>
<sequence>MPHDQAFVSVFDRGFMFGDGIYEVTPFYKGKPYRLEDHLDRLKYSLSQIEVELEIDLIRRTMLEAVSRAGLENSDCAVYVQITRGVAPRTHFYPQHIEPTLLLYAFPVTLEGFENKKASVLVSKDLRWHRCDIKSISLMANVRANNESHTAGLAENILLRKGYFTEGSHSSIFFVKNNTLYTHPEGPHILSGITRKAVIELCANLGIKLIEDCVHIDELVEVDEVFLTGTTTQILAVTSMFHKEEEVFSTTETGKITRALQNEFLRITRNTD</sequence>
<keyword evidence="3" id="KW-0663">Pyridoxal phosphate</keyword>
<keyword evidence="4" id="KW-0808">Transferase</keyword>
<evidence type="ECO:0000313" key="5">
    <source>
        <dbReference type="Proteomes" id="UP000321954"/>
    </source>
</evidence>
<dbReference type="Pfam" id="PF01063">
    <property type="entry name" value="Aminotran_4"/>
    <property type="match status" value="1"/>
</dbReference>
<dbReference type="InterPro" id="IPR050571">
    <property type="entry name" value="Class-IV_PLP-Dep_Aminotrnsfr"/>
</dbReference>
<comment type="similarity">
    <text evidence="2">Belongs to the class-IV pyridoxal-phosphate-dependent aminotransferase family.</text>
</comment>
<dbReference type="OrthoDB" id="9804984at2"/>
<organism evidence="4 5">
    <name type="scientific">Antarcticibacterium arcticum</name>
    <dbReference type="NCBI Taxonomy" id="2585771"/>
    <lineage>
        <taxon>Bacteria</taxon>
        <taxon>Pseudomonadati</taxon>
        <taxon>Bacteroidota</taxon>
        <taxon>Flavobacteriia</taxon>
        <taxon>Flavobacteriales</taxon>
        <taxon>Flavobacteriaceae</taxon>
        <taxon>Antarcticibacterium</taxon>
    </lineage>
</organism>
<evidence type="ECO:0000256" key="3">
    <source>
        <dbReference type="ARBA" id="ARBA00022898"/>
    </source>
</evidence>
<dbReference type="GO" id="GO:0008652">
    <property type="term" value="P:amino acid biosynthetic process"/>
    <property type="evidence" value="ECO:0007669"/>
    <property type="project" value="UniProtKB-ARBA"/>
</dbReference>
<dbReference type="SUPFAM" id="SSF56752">
    <property type="entry name" value="D-aminoacid aminotransferase-like PLP-dependent enzymes"/>
    <property type="match status" value="1"/>
</dbReference>
<dbReference type="Gene3D" id="3.30.470.10">
    <property type="match status" value="1"/>
</dbReference>
<dbReference type="GO" id="GO:0046394">
    <property type="term" value="P:carboxylic acid biosynthetic process"/>
    <property type="evidence" value="ECO:0007669"/>
    <property type="project" value="UniProtKB-ARBA"/>
</dbReference>
<dbReference type="PANTHER" id="PTHR42743:SF10">
    <property type="entry name" value="D-ALANINE AMINOTRANSFERASE"/>
    <property type="match status" value="1"/>
</dbReference>
<protein>
    <submittedName>
        <fullName evidence="4">Aminotransferase IV</fullName>
    </submittedName>
</protein>
<dbReference type="Proteomes" id="UP000321954">
    <property type="component" value="Chromosome"/>
</dbReference>